<gene>
    <name evidence="2" type="ORF">MFU01_75070</name>
    <name evidence="3" type="ORF">SAMN05443572_103156</name>
</gene>
<evidence type="ECO:0000313" key="2">
    <source>
        <dbReference type="EMBL" id="GEN12470.1"/>
    </source>
</evidence>
<proteinExistence type="predicted"/>
<accession>A0A511TE71</accession>
<dbReference type="STRING" id="1334629.MFUL124B02_24430"/>
<dbReference type="Pfam" id="PF26136">
    <property type="entry name" value="SCO6045_C"/>
    <property type="match status" value="1"/>
</dbReference>
<dbReference type="EMBL" id="BJXR01000062">
    <property type="protein sequence ID" value="GEN12470.1"/>
    <property type="molecule type" value="Genomic_DNA"/>
</dbReference>
<name>A0A511TE71_MYXFU</name>
<keyword evidence="4" id="KW-1185">Reference proteome</keyword>
<reference evidence="3 4" key="1">
    <citation type="submission" date="2016-10" db="EMBL/GenBank/DDBJ databases">
        <authorList>
            <person name="Varghese N."/>
            <person name="Submissions S."/>
        </authorList>
    </citation>
    <scope>NUCLEOTIDE SEQUENCE [LARGE SCALE GENOMIC DNA]</scope>
    <source>
        <strain evidence="3 4">DSM 16525</strain>
    </source>
</reference>
<comment type="caution">
    <text evidence="2">The sequence shown here is derived from an EMBL/GenBank/DDBJ whole genome shotgun (WGS) entry which is preliminary data.</text>
</comment>
<feature type="domain" description="SCO6045-like C-terminal" evidence="1">
    <location>
        <begin position="8"/>
        <end position="94"/>
    </location>
</feature>
<dbReference type="Proteomes" id="UP000183760">
    <property type="component" value="Unassembled WGS sequence"/>
</dbReference>
<evidence type="ECO:0000259" key="1">
    <source>
        <dbReference type="Pfam" id="PF26136"/>
    </source>
</evidence>
<dbReference type="Proteomes" id="UP000321514">
    <property type="component" value="Unassembled WGS sequence"/>
</dbReference>
<reference evidence="2 5" key="2">
    <citation type="submission" date="2019-07" db="EMBL/GenBank/DDBJ databases">
        <title>Whole genome shotgun sequence of Myxococcus fulvus NBRC 100333.</title>
        <authorList>
            <person name="Hosoyama A."/>
            <person name="Uohara A."/>
            <person name="Ohji S."/>
            <person name="Ichikawa N."/>
        </authorList>
    </citation>
    <scope>NUCLEOTIDE SEQUENCE [LARGE SCALE GENOMIC DNA]</scope>
    <source>
        <strain evidence="2 5">NBRC 100333</strain>
    </source>
</reference>
<evidence type="ECO:0000313" key="3">
    <source>
        <dbReference type="EMBL" id="SET77253.1"/>
    </source>
</evidence>
<evidence type="ECO:0000313" key="5">
    <source>
        <dbReference type="Proteomes" id="UP000321514"/>
    </source>
</evidence>
<protein>
    <recommendedName>
        <fullName evidence="1">SCO6045-like C-terminal domain-containing protein</fullName>
    </recommendedName>
</protein>
<dbReference type="EMBL" id="FOIB01000003">
    <property type="protein sequence ID" value="SET77253.1"/>
    <property type="molecule type" value="Genomic_DNA"/>
</dbReference>
<dbReference type="OrthoDB" id="5382443at2"/>
<organism evidence="2 5">
    <name type="scientific">Myxococcus fulvus</name>
    <dbReference type="NCBI Taxonomy" id="33"/>
    <lineage>
        <taxon>Bacteria</taxon>
        <taxon>Pseudomonadati</taxon>
        <taxon>Myxococcota</taxon>
        <taxon>Myxococcia</taxon>
        <taxon>Myxococcales</taxon>
        <taxon>Cystobacterineae</taxon>
        <taxon>Myxococcaceae</taxon>
        <taxon>Myxococcus</taxon>
    </lineage>
</organism>
<dbReference type="AlphaFoldDB" id="A0A511TE71"/>
<sequence length="161" mass="18189">MSARERQARAQAELVRALGVGAPVPPGFDEARVLAAAQSLMNKRRRGVERAWPLLASALGPDFAPRFEQWARSNPMSVEPDSRVEGRRFAQALRDEGRLPGTLSRELLDFDASWRVTPSGELVRRWGIVLVGQRHDTTRRRQWALRLPGGRVLRWSPEPHP</sequence>
<dbReference type="InterPro" id="IPR058711">
    <property type="entry name" value="SCO6045-like_C"/>
</dbReference>
<evidence type="ECO:0000313" key="4">
    <source>
        <dbReference type="Proteomes" id="UP000183760"/>
    </source>
</evidence>
<dbReference type="RefSeq" id="WP_074951882.1">
    <property type="nucleotide sequence ID" value="NZ_BJXR01000062.1"/>
</dbReference>